<gene>
    <name evidence="2" type="ORF">BECKFM1743A_GA0114220_101145</name>
    <name evidence="4" type="ORF">BECKFM1743B_GA0114221_101385</name>
    <name evidence="3" type="ORF">BECKFM1743C_GA0114222_101415</name>
</gene>
<dbReference type="EMBL" id="CAADFA010000141">
    <property type="protein sequence ID" value="VFJ54588.1"/>
    <property type="molecule type" value="Genomic_DNA"/>
</dbReference>
<evidence type="ECO:0000313" key="2">
    <source>
        <dbReference type="EMBL" id="VFJ53379.1"/>
    </source>
</evidence>
<dbReference type="EMBL" id="CAADEZ010000114">
    <property type="protein sequence ID" value="VFJ53379.1"/>
    <property type="molecule type" value="Genomic_DNA"/>
</dbReference>
<accession>A0A450W024</accession>
<protein>
    <submittedName>
        <fullName evidence="4">Uncharacterized protein</fullName>
    </submittedName>
</protein>
<proteinExistence type="predicted"/>
<feature type="region of interest" description="Disordered" evidence="1">
    <location>
        <begin position="1"/>
        <end position="20"/>
    </location>
</feature>
<evidence type="ECO:0000313" key="4">
    <source>
        <dbReference type="EMBL" id="VFK10370.1"/>
    </source>
</evidence>
<dbReference type="AlphaFoldDB" id="A0A450W024"/>
<evidence type="ECO:0000313" key="3">
    <source>
        <dbReference type="EMBL" id="VFJ54588.1"/>
    </source>
</evidence>
<name>A0A450W024_9GAMM</name>
<organism evidence="4">
    <name type="scientific">Candidatus Kentrum sp. FM</name>
    <dbReference type="NCBI Taxonomy" id="2126340"/>
    <lineage>
        <taxon>Bacteria</taxon>
        <taxon>Pseudomonadati</taxon>
        <taxon>Pseudomonadota</taxon>
        <taxon>Gammaproteobacteria</taxon>
        <taxon>Candidatus Kentrum</taxon>
    </lineage>
</organism>
<evidence type="ECO:0000256" key="1">
    <source>
        <dbReference type="SAM" id="MobiDB-lite"/>
    </source>
</evidence>
<sequence length="79" mass="8604">MEANVDLPDIAGQDAIGPGEFKPGQEGFDSWYATWEQTVYLGKGVWDPEGVIPEKIYLGQTPAIGPIHEPDYTSLDGQP</sequence>
<reference evidence="4" key="1">
    <citation type="submission" date="2019-02" db="EMBL/GenBank/DDBJ databases">
        <authorList>
            <person name="Gruber-Vodicka R. H."/>
            <person name="Seah K. B. B."/>
        </authorList>
    </citation>
    <scope>NUCLEOTIDE SEQUENCE</scope>
    <source>
        <strain evidence="2">BECK_BZ163</strain>
        <strain evidence="4">BECK_BZ164</strain>
        <strain evidence="3">BECK_BZ165</strain>
    </source>
</reference>
<dbReference type="EMBL" id="CAADFL010000138">
    <property type="protein sequence ID" value="VFK10370.1"/>
    <property type="molecule type" value="Genomic_DNA"/>
</dbReference>